<dbReference type="STRING" id="8022.A0A060VX66"/>
<keyword evidence="1" id="KW-0812">Transmembrane</keyword>
<dbReference type="PaxDb" id="8022-A0A060VX66"/>
<evidence type="ECO:0000256" key="1">
    <source>
        <dbReference type="SAM" id="Phobius"/>
    </source>
</evidence>
<feature type="domain" description="Galaxin-like repeats" evidence="2">
    <location>
        <begin position="19"/>
        <end position="123"/>
    </location>
</feature>
<feature type="transmembrane region" description="Helical" evidence="1">
    <location>
        <begin position="177"/>
        <end position="202"/>
    </location>
</feature>
<dbReference type="PANTHER" id="PTHR34490">
    <property type="entry name" value="PROTEIN CBG12054-RELATED"/>
    <property type="match status" value="1"/>
</dbReference>
<name>A0A060VX66_ONCMY</name>
<dbReference type="EMBL" id="FR904273">
    <property type="protein sequence ID" value="CDQ56925.1"/>
    <property type="molecule type" value="Genomic_DNA"/>
</dbReference>
<keyword evidence="1" id="KW-0472">Membrane</keyword>
<reference evidence="3" key="2">
    <citation type="submission" date="2014-03" db="EMBL/GenBank/DDBJ databases">
        <authorList>
            <person name="Genoscope - CEA"/>
        </authorList>
    </citation>
    <scope>NUCLEOTIDE SEQUENCE</scope>
</reference>
<proteinExistence type="predicted"/>
<evidence type="ECO:0000313" key="4">
    <source>
        <dbReference type="Proteomes" id="UP000193380"/>
    </source>
</evidence>
<evidence type="ECO:0000259" key="2">
    <source>
        <dbReference type="Pfam" id="PF24748"/>
    </source>
</evidence>
<organism evidence="3 4">
    <name type="scientific">Oncorhynchus mykiss</name>
    <name type="common">Rainbow trout</name>
    <name type="synonym">Salmo gairdneri</name>
    <dbReference type="NCBI Taxonomy" id="8022"/>
    <lineage>
        <taxon>Eukaryota</taxon>
        <taxon>Metazoa</taxon>
        <taxon>Chordata</taxon>
        <taxon>Craniata</taxon>
        <taxon>Vertebrata</taxon>
        <taxon>Euteleostomi</taxon>
        <taxon>Actinopterygii</taxon>
        <taxon>Neopterygii</taxon>
        <taxon>Teleostei</taxon>
        <taxon>Protacanthopterygii</taxon>
        <taxon>Salmoniformes</taxon>
        <taxon>Salmonidae</taxon>
        <taxon>Salmoninae</taxon>
        <taxon>Oncorhynchus</taxon>
    </lineage>
</organism>
<evidence type="ECO:0000313" key="3">
    <source>
        <dbReference type="EMBL" id="CDQ56925.1"/>
    </source>
</evidence>
<keyword evidence="1" id="KW-1133">Transmembrane helix</keyword>
<dbReference type="AlphaFoldDB" id="A0A060VX66"/>
<sequence>MPSRHEDEPLPFRSPRDHVCGRVNYSGLDFTCCEGVRHKGAGLSCCGSRAFNLTQASCCQGQLTLNVSQLVSDCCGCRPYDPLNQLCCDSRILTRTQPHAKCCGKELYDEDHQLCCGNVLKGRKVLAKMSSHHRCCGDHQFDQQSHCCCSETLSPEPLNASCCASTSSNVSKKPTCWFCMAVMKLHIMIVCHLCVYFVLFFFSTGELTRVLQTGKVAFGLEPYN</sequence>
<gene>
    <name evidence="3" type="ORF">GSONMT00067067001</name>
</gene>
<dbReference type="InterPro" id="IPR056601">
    <property type="entry name" value="Galaxin_dom"/>
</dbReference>
<dbReference type="Proteomes" id="UP000193380">
    <property type="component" value="Unassembled WGS sequence"/>
</dbReference>
<dbReference type="Pfam" id="PF24748">
    <property type="entry name" value="Galaxin_repeat"/>
    <property type="match status" value="1"/>
</dbReference>
<reference evidence="3" key="1">
    <citation type="journal article" date="2014" name="Nat. Commun.">
        <title>The rainbow trout genome provides novel insights into evolution after whole-genome duplication in vertebrates.</title>
        <authorList>
            <person name="Berthelot C."/>
            <person name="Brunet F."/>
            <person name="Chalopin D."/>
            <person name="Juanchich A."/>
            <person name="Bernard M."/>
            <person name="Noel B."/>
            <person name="Bento P."/>
            <person name="Da Silva C."/>
            <person name="Labadie K."/>
            <person name="Alberti A."/>
            <person name="Aury J.M."/>
            <person name="Louis A."/>
            <person name="Dehais P."/>
            <person name="Bardou P."/>
            <person name="Montfort J."/>
            <person name="Klopp C."/>
            <person name="Cabau C."/>
            <person name="Gaspin C."/>
            <person name="Thorgaard G.H."/>
            <person name="Boussaha M."/>
            <person name="Quillet E."/>
            <person name="Guyomard R."/>
            <person name="Galiana D."/>
            <person name="Bobe J."/>
            <person name="Volff J.N."/>
            <person name="Genet C."/>
            <person name="Wincker P."/>
            <person name="Jaillon O."/>
            <person name="Roest Crollius H."/>
            <person name="Guiguen Y."/>
        </authorList>
    </citation>
    <scope>NUCLEOTIDE SEQUENCE [LARGE SCALE GENOMIC DNA]</scope>
</reference>
<dbReference type="InterPro" id="IPR055284">
    <property type="entry name" value="Galaxin-like"/>
</dbReference>
<accession>A0A060VX66</accession>
<dbReference type="PANTHER" id="PTHR34490:SF3">
    <property type="entry name" value="GALAXIN-LIKE ISOFORM X2"/>
    <property type="match status" value="1"/>
</dbReference>
<protein>
    <recommendedName>
        <fullName evidence="2">Galaxin-like repeats domain-containing protein</fullName>
    </recommendedName>
</protein>